<dbReference type="STRING" id="1392247.A0A3N4KVG0"/>
<reference evidence="1 2" key="1">
    <citation type="journal article" date="2018" name="Nat. Ecol. Evol.">
        <title>Pezizomycetes genomes reveal the molecular basis of ectomycorrhizal truffle lifestyle.</title>
        <authorList>
            <person name="Murat C."/>
            <person name="Payen T."/>
            <person name="Noel B."/>
            <person name="Kuo A."/>
            <person name="Morin E."/>
            <person name="Chen J."/>
            <person name="Kohler A."/>
            <person name="Krizsan K."/>
            <person name="Balestrini R."/>
            <person name="Da Silva C."/>
            <person name="Montanini B."/>
            <person name="Hainaut M."/>
            <person name="Levati E."/>
            <person name="Barry K.W."/>
            <person name="Belfiori B."/>
            <person name="Cichocki N."/>
            <person name="Clum A."/>
            <person name="Dockter R.B."/>
            <person name="Fauchery L."/>
            <person name="Guy J."/>
            <person name="Iotti M."/>
            <person name="Le Tacon F."/>
            <person name="Lindquist E.A."/>
            <person name="Lipzen A."/>
            <person name="Malagnac F."/>
            <person name="Mello A."/>
            <person name="Molinier V."/>
            <person name="Miyauchi S."/>
            <person name="Poulain J."/>
            <person name="Riccioni C."/>
            <person name="Rubini A."/>
            <person name="Sitrit Y."/>
            <person name="Splivallo R."/>
            <person name="Traeger S."/>
            <person name="Wang M."/>
            <person name="Zifcakova L."/>
            <person name="Wipf D."/>
            <person name="Zambonelli A."/>
            <person name="Paolocci F."/>
            <person name="Nowrousian M."/>
            <person name="Ottonello S."/>
            <person name="Baldrian P."/>
            <person name="Spatafora J.W."/>
            <person name="Henrissat B."/>
            <person name="Nagy L.G."/>
            <person name="Aury J.M."/>
            <person name="Wincker P."/>
            <person name="Grigoriev I.V."/>
            <person name="Bonfante P."/>
            <person name="Martin F.M."/>
        </authorList>
    </citation>
    <scope>NUCLEOTIDE SEQUENCE [LARGE SCALE GENOMIC DNA]</scope>
    <source>
        <strain evidence="1 2">CCBAS932</strain>
    </source>
</reference>
<dbReference type="PANTHER" id="PTHR36142:SF5">
    <property type="entry name" value="METALLO-BETA-LACTAMASE DOMAIN-CONTAINING PROTEIN"/>
    <property type="match status" value="1"/>
</dbReference>
<name>A0A3N4KVG0_9PEZI</name>
<dbReference type="OrthoDB" id="332863at2759"/>
<evidence type="ECO:0008006" key="3">
    <source>
        <dbReference type="Google" id="ProtNLM"/>
    </source>
</evidence>
<accession>A0A3N4KVG0</accession>
<dbReference type="AlphaFoldDB" id="A0A3N4KVG0"/>
<evidence type="ECO:0000313" key="1">
    <source>
        <dbReference type="EMBL" id="RPB13458.1"/>
    </source>
</evidence>
<dbReference type="InterPro" id="IPR036866">
    <property type="entry name" value="RibonucZ/Hydroxyglut_hydro"/>
</dbReference>
<evidence type="ECO:0000313" key="2">
    <source>
        <dbReference type="Proteomes" id="UP000277580"/>
    </source>
</evidence>
<dbReference type="Proteomes" id="UP000277580">
    <property type="component" value="Unassembled WGS sequence"/>
</dbReference>
<dbReference type="EMBL" id="ML119123">
    <property type="protein sequence ID" value="RPB13458.1"/>
    <property type="molecule type" value="Genomic_DNA"/>
</dbReference>
<sequence>MSLSVQHLNTDATFLITFHLPSSGTTTKEGDFSILLDPWLHSDAPVFHPRFSNQLHTVKPAVNSLLELSPAPDLIIVSQSKSDHCHEETLKEFDWSTHVGTRLYACPDASSIIKGWKWFPSSRMTVFKKSDRVRIDIPNTQNPERPAWLELEFIPAKWPWEMPGLHSAIGIKYFFTEAFSTTKMISTLFTPHSIPISALRPWFSRLPGKKPQLTLLLHPFKHIYSFMGGEISGGFPAGLEICKATDVGTWISTHDEVKVVEGFVSSHLTETTWDRGKVEADLASAGVKKTVAKELRVSENLIVDEGVVLNV</sequence>
<organism evidence="1 2">
    <name type="scientific">Morchella conica CCBAS932</name>
    <dbReference type="NCBI Taxonomy" id="1392247"/>
    <lineage>
        <taxon>Eukaryota</taxon>
        <taxon>Fungi</taxon>
        <taxon>Dikarya</taxon>
        <taxon>Ascomycota</taxon>
        <taxon>Pezizomycotina</taxon>
        <taxon>Pezizomycetes</taxon>
        <taxon>Pezizales</taxon>
        <taxon>Morchellaceae</taxon>
        <taxon>Morchella</taxon>
    </lineage>
</organism>
<dbReference type="PANTHER" id="PTHR36142">
    <property type="entry name" value="METALLO-HYDROLASE/OXIDOREDUCTASE SUPERFAMILY PROTEIN"/>
    <property type="match status" value="1"/>
</dbReference>
<keyword evidence="2" id="KW-1185">Reference proteome</keyword>
<dbReference type="InParanoid" id="A0A3N4KVG0"/>
<dbReference type="Gene3D" id="3.60.15.10">
    <property type="entry name" value="Ribonuclease Z/Hydroxyacylglutathione hydrolase-like"/>
    <property type="match status" value="1"/>
</dbReference>
<proteinExistence type="predicted"/>
<gene>
    <name evidence="1" type="ORF">P167DRAFT_505373</name>
</gene>
<protein>
    <recommendedName>
        <fullName evidence="3">Metallo-beta-lactamase domain-containing protein</fullName>
    </recommendedName>
</protein>
<dbReference type="Pfam" id="PF13483">
    <property type="entry name" value="Lactamase_B_3"/>
    <property type="match status" value="1"/>
</dbReference>